<reference evidence="2 3" key="1">
    <citation type="submission" date="2019-02" db="EMBL/GenBank/DDBJ databases">
        <title>Deep-cultivation of Planctomycetes and their phenomic and genomic characterization uncovers novel biology.</title>
        <authorList>
            <person name="Wiegand S."/>
            <person name="Jogler M."/>
            <person name="Boedeker C."/>
            <person name="Pinto D."/>
            <person name="Vollmers J."/>
            <person name="Rivas-Marin E."/>
            <person name="Kohn T."/>
            <person name="Peeters S.H."/>
            <person name="Heuer A."/>
            <person name="Rast P."/>
            <person name="Oberbeckmann S."/>
            <person name="Bunk B."/>
            <person name="Jeske O."/>
            <person name="Meyerdierks A."/>
            <person name="Storesund J.E."/>
            <person name="Kallscheuer N."/>
            <person name="Luecker S."/>
            <person name="Lage O.M."/>
            <person name="Pohl T."/>
            <person name="Merkel B.J."/>
            <person name="Hornburger P."/>
            <person name="Mueller R.-W."/>
            <person name="Bruemmer F."/>
            <person name="Labrenz M."/>
            <person name="Spormann A.M."/>
            <person name="Op den Camp H."/>
            <person name="Overmann J."/>
            <person name="Amann R."/>
            <person name="Jetten M.S.M."/>
            <person name="Mascher T."/>
            <person name="Medema M.H."/>
            <person name="Devos D.P."/>
            <person name="Kaster A.-K."/>
            <person name="Ovreas L."/>
            <person name="Rohde M."/>
            <person name="Galperin M.Y."/>
            <person name="Jogler C."/>
        </authorList>
    </citation>
    <scope>NUCLEOTIDE SEQUENCE [LARGE SCALE GENOMIC DNA]</scope>
    <source>
        <strain evidence="2 3">Pan265</strain>
    </source>
</reference>
<feature type="domain" description="Haemolysin activator HlyB C-terminal" evidence="1">
    <location>
        <begin position="454"/>
        <end position="493"/>
    </location>
</feature>
<evidence type="ECO:0000313" key="3">
    <source>
        <dbReference type="Proteomes" id="UP000320386"/>
    </source>
</evidence>
<evidence type="ECO:0000313" key="2">
    <source>
        <dbReference type="EMBL" id="QDU70781.1"/>
    </source>
</evidence>
<dbReference type="GO" id="GO:0008320">
    <property type="term" value="F:protein transmembrane transporter activity"/>
    <property type="evidence" value="ECO:0007669"/>
    <property type="project" value="TreeGrafter"/>
</dbReference>
<organism evidence="2 3">
    <name type="scientific">Mucisphaera calidilacus</name>
    <dbReference type="NCBI Taxonomy" id="2527982"/>
    <lineage>
        <taxon>Bacteria</taxon>
        <taxon>Pseudomonadati</taxon>
        <taxon>Planctomycetota</taxon>
        <taxon>Phycisphaerae</taxon>
        <taxon>Phycisphaerales</taxon>
        <taxon>Phycisphaeraceae</taxon>
        <taxon>Mucisphaera</taxon>
    </lineage>
</organism>
<dbReference type="InterPro" id="IPR005565">
    <property type="entry name" value="Hemolysn_activator_HlyB_C"/>
</dbReference>
<feature type="domain" description="Haemolysin activator HlyB C-terminal" evidence="1">
    <location>
        <begin position="224"/>
        <end position="362"/>
    </location>
</feature>
<dbReference type="KEGG" id="mcad:Pan265_06180"/>
<dbReference type="InterPro" id="IPR051544">
    <property type="entry name" value="TPS_OM_transporter"/>
</dbReference>
<dbReference type="EMBL" id="CP036280">
    <property type="protein sequence ID" value="QDU70781.1"/>
    <property type="molecule type" value="Genomic_DNA"/>
</dbReference>
<dbReference type="Pfam" id="PF03865">
    <property type="entry name" value="ShlB"/>
    <property type="match status" value="2"/>
</dbReference>
<proteinExistence type="predicted"/>
<gene>
    <name evidence="2" type="ORF">Pan265_06180</name>
</gene>
<name>A0A518BUZ3_9BACT</name>
<accession>A0A518BUZ3</accession>
<dbReference type="Gene3D" id="2.40.160.50">
    <property type="entry name" value="membrane protein fhac: a member of the omp85/tpsb transporter family"/>
    <property type="match status" value="1"/>
</dbReference>
<evidence type="ECO:0000259" key="1">
    <source>
        <dbReference type="Pfam" id="PF03865"/>
    </source>
</evidence>
<dbReference type="PANTHER" id="PTHR34597:SF3">
    <property type="entry name" value="OUTER MEMBRANE TRANSPORTER CDIB"/>
    <property type="match status" value="1"/>
</dbReference>
<keyword evidence="3" id="KW-1185">Reference proteome</keyword>
<protein>
    <recommendedName>
        <fullName evidence="1">Haemolysin activator HlyB C-terminal domain-containing protein</fullName>
    </recommendedName>
</protein>
<dbReference type="AlphaFoldDB" id="A0A518BUZ3"/>
<dbReference type="GO" id="GO:0098046">
    <property type="term" value="C:type V protein secretion system complex"/>
    <property type="evidence" value="ECO:0007669"/>
    <property type="project" value="TreeGrafter"/>
</dbReference>
<sequence length="610" mass="66913">MRLPEGQAVVASELDGPAFPVGRLRLKYAETHPQQPGLEVLMSSEVRLTPTPTGYVAEREGAPVEVLALSSIGHDGTRLFHASAIQMISRSIAAGLNERGLVGVFVAPDPIEIDVYGVDQRVEGDDGLTMVVSTSVVNTTITRVSDQDGESVRENDAVDAWIPAGAPVRPWTGQGPREDLLWLDRLEDYTFRLNRQPGRRVDVAVTAIDDEEGEPGVELEYLITQAKPWRVFAQVSNTGTEQTNEWRESLGFMHNQLSGNDDRLVVSYSTAGFEDSHAFTASYDAPFERGGPWRYRAIALYSEYDASEVGIQNAAFTGSTASISGEISRQVYQHRDVFIDMYVGLSLSQEEADNQAAGTDIEEIFLIPEIGVRGEVRRQTESVFGQLSLAGNLPGVNNDELDNFGRDDIDGSWVVMRGIGSASYYLEPLFDREAWQDPTTPETSTLAHEVQFRVEGQKAFGSRLLPSQQMTVGGFATVRGYKESTTSGDDAIVGSVEYRFHAPRLLPVVAEPAQLPLLAQPFRVAPPQVYAYPDWDLVFKTFLDAGATWNSDIQAGETNEILLSTGIGFEVSVKQTLQVRVDWGVGLRDLDDGSRDAGDSRLHVEAGIVY</sequence>
<dbReference type="Proteomes" id="UP000320386">
    <property type="component" value="Chromosome"/>
</dbReference>
<dbReference type="GO" id="GO:0046819">
    <property type="term" value="P:protein secretion by the type V secretion system"/>
    <property type="evidence" value="ECO:0007669"/>
    <property type="project" value="TreeGrafter"/>
</dbReference>
<dbReference type="PANTHER" id="PTHR34597">
    <property type="entry name" value="SLR1661 PROTEIN"/>
    <property type="match status" value="1"/>
</dbReference>